<reference evidence="2 3" key="1">
    <citation type="journal article" date="2014" name="Agronomy (Basel)">
        <title>A Draft Genome Sequence for Ensete ventricosum, the Drought-Tolerant Tree Against Hunger.</title>
        <authorList>
            <person name="Harrison J."/>
            <person name="Moore K.A."/>
            <person name="Paszkiewicz K."/>
            <person name="Jones T."/>
            <person name="Grant M."/>
            <person name="Ambacheew D."/>
            <person name="Muzemil S."/>
            <person name="Studholme D.J."/>
        </authorList>
    </citation>
    <scope>NUCLEOTIDE SEQUENCE [LARGE SCALE GENOMIC DNA]</scope>
</reference>
<proteinExistence type="predicted"/>
<feature type="compositionally biased region" description="Basic and acidic residues" evidence="1">
    <location>
        <begin position="44"/>
        <end position="67"/>
    </location>
</feature>
<gene>
    <name evidence="2" type="ORF">B296_00009240</name>
</gene>
<sequence>MEKSGLSGVVEAQEQDLGLLLPQTQRGEDAVEPIDQEHRGRRGVSRDGRSPAKRIRSGDRNRFRGRESPIWSSNGNETTDDGKP</sequence>
<accession>A0A427AYZ4</accession>
<comment type="caution">
    <text evidence="2">The sequence shown here is derived from an EMBL/GenBank/DDBJ whole genome shotgun (WGS) entry which is preliminary data.</text>
</comment>
<feature type="region of interest" description="Disordered" evidence="1">
    <location>
        <begin position="1"/>
        <end position="84"/>
    </location>
</feature>
<dbReference type="Proteomes" id="UP000287651">
    <property type="component" value="Unassembled WGS sequence"/>
</dbReference>
<evidence type="ECO:0000313" key="2">
    <source>
        <dbReference type="EMBL" id="RRT81326.1"/>
    </source>
</evidence>
<organism evidence="2 3">
    <name type="scientific">Ensete ventricosum</name>
    <name type="common">Abyssinian banana</name>
    <name type="synonym">Musa ensete</name>
    <dbReference type="NCBI Taxonomy" id="4639"/>
    <lineage>
        <taxon>Eukaryota</taxon>
        <taxon>Viridiplantae</taxon>
        <taxon>Streptophyta</taxon>
        <taxon>Embryophyta</taxon>
        <taxon>Tracheophyta</taxon>
        <taxon>Spermatophyta</taxon>
        <taxon>Magnoliopsida</taxon>
        <taxon>Liliopsida</taxon>
        <taxon>Zingiberales</taxon>
        <taxon>Musaceae</taxon>
        <taxon>Ensete</taxon>
    </lineage>
</organism>
<evidence type="ECO:0000313" key="3">
    <source>
        <dbReference type="Proteomes" id="UP000287651"/>
    </source>
</evidence>
<dbReference type="AlphaFoldDB" id="A0A427AYZ4"/>
<evidence type="ECO:0000256" key="1">
    <source>
        <dbReference type="SAM" id="MobiDB-lite"/>
    </source>
</evidence>
<name>A0A427AYZ4_ENSVE</name>
<protein>
    <submittedName>
        <fullName evidence="2">Uncharacterized protein</fullName>
    </submittedName>
</protein>
<dbReference type="EMBL" id="AMZH03000936">
    <property type="protein sequence ID" value="RRT81326.1"/>
    <property type="molecule type" value="Genomic_DNA"/>
</dbReference>